<dbReference type="EMBL" id="KN832880">
    <property type="protein sequence ID" value="KIM98606.1"/>
    <property type="molecule type" value="Genomic_DNA"/>
</dbReference>
<dbReference type="HOGENOM" id="CLU_039755_3_0_1"/>
<evidence type="ECO:0000313" key="3">
    <source>
        <dbReference type="EMBL" id="KIM98606.1"/>
    </source>
</evidence>
<accession>A0A0C3H8D3</accession>
<feature type="compositionally biased region" description="Low complexity" evidence="1">
    <location>
        <begin position="77"/>
        <end position="101"/>
    </location>
</feature>
<dbReference type="InParanoid" id="A0A0C3H8D3"/>
<dbReference type="InterPro" id="IPR003615">
    <property type="entry name" value="HNH_nuc"/>
</dbReference>
<dbReference type="OrthoDB" id="3545258at2759"/>
<feature type="region of interest" description="Disordered" evidence="1">
    <location>
        <begin position="73"/>
        <end position="131"/>
    </location>
</feature>
<sequence length="416" mass="46605">MEDFNVPTAERVALLEQLQEAMGGAPPYFWAACQICDIKALEDLVEHACRFPEAAYLVALHAHTMILHWSQKPGGLSRTPSQASTPAPSHTSTPAPSLPSTPKKRNLAGLSSSPIDFPPAKRQKTTDDIPSSLLSRNKMFSEMAKERDNFQCVLTGDGSNEAAHIYPYCAVKNKEEDPSGPRHIFWNCLKLFWPKEKVAAWTTELFPQGINELGVERVDNLITLSKSAHSYWNQGAFAFKPISINEDKTTLKIQFFWQNKQNTEAKMSLSTVPYSTEGLDHNEGAFKHGTIKLFSHSRESYIISGDIFELKTDDVIARPLPSFQLLEMQWFLTRIVGMAGAAFPYGYEDWDYDSDGEVSNLGLDEVGDDSLPLADPILPETPEFVRKDNLLFTKASEHHREEMEGDRVGVGSREHE</sequence>
<dbReference type="Pfam" id="PF13391">
    <property type="entry name" value="HNH_2"/>
    <property type="match status" value="1"/>
</dbReference>
<feature type="region of interest" description="Disordered" evidence="1">
    <location>
        <begin position="396"/>
        <end position="416"/>
    </location>
</feature>
<proteinExistence type="predicted"/>
<organism evidence="3 4">
    <name type="scientific">Oidiodendron maius (strain Zn)</name>
    <dbReference type="NCBI Taxonomy" id="913774"/>
    <lineage>
        <taxon>Eukaryota</taxon>
        <taxon>Fungi</taxon>
        <taxon>Dikarya</taxon>
        <taxon>Ascomycota</taxon>
        <taxon>Pezizomycotina</taxon>
        <taxon>Leotiomycetes</taxon>
        <taxon>Leotiomycetes incertae sedis</taxon>
        <taxon>Myxotrichaceae</taxon>
        <taxon>Oidiodendron</taxon>
    </lineage>
</organism>
<evidence type="ECO:0000259" key="2">
    <source>
        <dbReference type="Pfam" id="PF13391"/>
    </source>
</evidence>
<protein>
    <recommendedName>
        <fullName evidence="2">HNH nuclease domain-containing protein</fullName>
    </recommendedName>
</protein>
<keyword evidence="4" id="KW-1185">Reference proteome</keyword>
<reference evidence="4" key="2">
    <citation type="submission" date="2015-01" db="EMBL/GenBank/DDBJ databases">
        <title>Evolutionary Origins and Diversification of the Mycorrhizal Mutualists.</title>
        <authorList>
            <consortium name="DOE Joint Genome Institute"/>
            <consortium name="Mycorrhizal Genomics Consortium"/>
            <person name="Kohler A."/>
            <person name="Kuo A."/>
            <person name="Nagy L.G."/>
            <person name="Floudas D."/>
            <person name="Copeland A."/>
            <person name="Barry K.W."/>
            <person name="Cichocki N."/>
            <person name="Veneault-Fourrey C."/>
            <person name="LaButti K."/>
            <person name="Lindquist E.A."/>
            <person name="Lipzen A."/>
            <person name="Lundell T."/>
            <person name="Morin E."/>
            <person name="Murat C."/>
            <person name="Riley R."/>
            <person name="Ohm R."/>
            <person name="Sun H."/>
            <person name="Tunlid A."/>
            <person name="Henrissat B."/>
            <person name="Grigoriev I.V."/>
            <person name="Hibbett D.S."/>
            <person name="Martin F."/>
        </authorList>
    </citation>
    <scope>NUCLEOTIDE SEQUENCE [LARGE SCALE GENOMIC DNA]</scope>
    <source>
        <strain evidence="4">Zn</strain>
    </source>
</reference>
<evidence type="ECO:0000313" key="4">
    <source>
        <dbReference type="Proteomes" id="UP000054321"/>
    </source>
</evidence>
<dbReference type="AlphaFoldDB" id="A0A0C3H8D3"/>
<dbReference type="Proteomes" id="UP000054321">
    <property type="component" value="Unassembled WGS sequence"/>
</dbReference>
<evidence type="ECO:0000256" key="1">
    <source>
        <dbReference type="SAM" id="MobiDB-lite"/>
    </source>
</evidence>
<name>A0A0C3H8D3_OIDMZ</name>
<gene>
    <name evidence="3" type="ORF">OIDMADRAFT_56956</name>
</gene>
<feature type="domain" description="HNH nuclease" evidence="2">
    <location>
        <begin position="152"/>
        <end position="240"/>
    </location>
</feature>
<reference evidence="3 4" key="1">
    <citation type="submission" date="2014-04" db="EMBL/GenBank/DDBJ databases">
        <authorList>
            <consortium name="DOE Joint Genome Institute"/>
            <person name="Kuo A."/>
            <person name="Martino E."/>
            <person name="Perotto S."/>
            <person name="Kohler A."/>
            <person name="Nagy L.G."/>
            <person name="Floudas D."/>
            <person name="Copeland A."/>
            <person name="Barry K.W."/>
            <person name="Cichocki N."/>
            <person name="Veneault-Fourrey C."/>
            <person name="LaButti K."/>
            <person name="Lindquist E.A."/>
            <person name="Lipzen A."/>
            <person name="Lundell T."/>
            <person name="Morin E."/>
            <person name="Murat C."/>
            <person name="Sun H."/>
            <person name="Tunlid A."/>
            <person name="Henrissat B."/>
            <person name="Grigoriev I.V."/>
            <person name="Hibbett D.S."/>
            <person name="Martin F."/>
            <person name="Nordberg H.P."/>
            <person name="Cantor M.N."/>
            <person name="Hua S.X."/>
        </authorList>
    </citation>
    <scope>NUCLEOTIDE SEQUENCE [LARGE SCALE GENOMIC DNA]</scope>
    <source>
        <strain evidence="3 4">Zn</strain>
    </source>
</reference>